<dbReference type="AlphaFoldDB" id="A0A6J4K8W7"/>
<feature type="non-terminal residue" evidence="1">
    <location>
        <position position="1"/>
    </location>
</feature>
<reference evidence="1" key="1">
    <citation type="submission" date="2020-02" db="EMBL/GenBank/DDBJ databases">
        <authorList>
            <person name="Meier V. D."/>
        </authorList>
    </citation>
    <scope>NUCLEOTIDE SEQUENCE</scope>
    <source>
        <strain evidence="1">AVDCRST_MAG61</strain>
    </source>
</reference>
<sequence>GRHAAAHVEGLPAAVGLGPHHLLRQHHHLRRTA</sequence>
<evidence type="ECO:0000313" key="1">
    <source>
        <dbReference type="EMBL" id="CAA9299132.1"/>
    </source>
</evidence>
<proteinExistence type="predicted"/>
<gene>
    <name evidence="1" type="ORF">AVDCRST_MAG61-805</name>
</gene>
<organism evidence="1">
    <name type="scientific">uncultured Friedmanniella sp</name>
    <dbReference type="NCBI Taxonomy" id="335381"/>
    <lineage>
        <taxon>Bacteria</taxon>
        <taxon>Bacillati</taxon>
        <taxon>Actinomycetota</taxon>
        <taxon>Actinomycetes</taxon>
        <taxon>Propionibacteriales</taxon>
        <taxon>Nocardioidaceae</taxon>
        <taxon>Friedmanniella</taxon>
        <taxon>environmental samples</taxon>
    </lineage>
</organism>
<protein>
    <submittedName>
        <fullName evidence="1">Uncharacterized protein</fullName>
    </submittedName>
</protein>
<name>A0A6J4K8W7_9ACTN</name>
<feature type="non-terminal residue" evidence="1">
    <location>
        <position position="33"/>
    </location>
</feature>
<dbReference type="EMBL" id="CADCTT010000124">
    <property type="protein sequence ID" value="CAA9299132.1"/>
    <property type="molecule type" value="Genomic_DNA"/>
</dbReference>
<accession>A0A6J4K8W7</accession>